<evidence type="ECO:0000313" key="3">
    <source>
        <dbReference type="Proteomes" id="UP000791440"/>
    </source>
</evidence>
<dbReference type="Proteomes" id="UP000791440">
    <property type="component" value="Unassembled WGS sequence"/>
</dbReference>
<dbReference type="AlphaFoldDB" id="A0A921ZPX3"/>
<evidence type="ECO:0000256" key="1">
    <source>
        <dbReference type="SAM" id="MobiDB-lite"/>
    </source>
</evidence>
<keyword evidence="3" id="KW-1185">Reference proteome</keyword>
<proteinExistence type="predicted"/>
<organism evidence="2 3">
    <name type="scientific">Manduca sexta</name>
    <name type="common">Tobacco hawkmoth</name>
    <name type="synonym">Tobacco hornworm</name>
    <dbReference type="NCBI Taxonomy" id="7130"/>
    <lineage>
        <taxon>Eukaryota</taxon>
        <taxon>Metazoa</taxon>
        <taxon>Ecdysozoa</taxon>
        <taxon>Arthropoda</taxon>
        <taxon>Hexapoda</taxon>
        <taxon>Insecta</taxon>
        <taxon>Pterygota</taxon>
        <taxon>Neoptera</taxon>
        <taxon>Endopterygota</taxon>
        <taxon>Lepidoptera</taxon>
        <taxon>Glossata</taxon>
        <taxon>Ditrysia</taxon>
        <taxon>Bombycoidea</taxon>
        <taxon>Sphingidae</taxon>
        <taxon>Sphinginae</taxon>
        <taxon>Sphingini</taxon>
        <taxon>Manduca</taxon>
    </lineage>
</organism>
<comment type="caution">
    <text evidence="2">The sequence shown here is derived from an EMBL/GenBank/DDBJ whole genome shotgun (WGS) entry which is preliminary data.</text>
</comment>
<protein>
    <submittedName>
        <fullName evidence="2">Uncharacterized protein</fullName>
    </submittedName>
</protein>
<gene>
    <name evidence="2" type="ORF">O3G_MSEX012971</name>
</gene>
<feature type="region of interest" description="Disordered" evidence="1">
    <location>
        <begin position="1"/>
        <end position="20"/>
    </location>
</feature>
<name>A0A921ZPX3_MANSE</name>
<accession>A0A921ZPX3</accession>
<reference evidence="2" key="1">
    <citation type="journal article" date="2016" name="Insect Biochem. Mol. Biol.">
        <title>Multifaceted biological insights from a draft genome sequence of the tobacco hornworm moth, Manduca sexta.</title>
        <authorList>
            <person name="Kanost M.R."/>
            <person name="Arrese E.L."/>
            <person name="Cao X."/>
            <person name="Chen Y.R."/>
            <person name="Chellapilla S."/>
            <person name="Goldsmith M.R."/>
            <person name="Grosse-Wilde E."/>
            <person name="Heckel D.G."/>
            <person name="Herndon N."/>
            <person name="Jiang H."/>
            <person name="Papanicolaou A."/>
            <person name="Qu J."/>
            <person name="Soulages J.L."/>
            <person name="Vogel H."/>
            <person name="Walters J."/>
            <person name="Waterhouse R.M."/>
            <person name="Ahn S.J."/>
            <person name="Almeida F.C."/>
            <person name="An C."/>
            <person name="Aqrawi P."/>
            <person name="Bretschneider A."/>
            <person name="Bryant W.B."/>
            <person name="Bucks S."/>
            <person name="Chao H."/>
            <person name="Chevignon G."/>
            <person name="Christen J.M."/>
            <person name="Clarke D.F."/>
            <person name="Dittmer N.T."/>
            <person name="Ferguson L.C.F."/>
            <person name="Garavelou S."/>
            <person name="Gordon K.H.J."/>
            <person name="Gunaratna R.T."/>
            <person name="Han Y."/>
            <person name="Hauser F."/>
            <person name="He Y."/>
            <person name="Heidel-Fischer H."/>
            <person name="Hirsh A."/>
            <person name="Hu Y."/>
            <person name="Jiang H."/>
            <person name="Kalra D."/>
            <person name="Klinner C."/>
            <person name="Konig C."/>
            <person name="Kovar C."/>
            <person name="Kroll A.R."/>
            <person name="Kuwar S.S."/>
            <person name="Lee S.L."/>
            <person name="Lehman R."/>
            <person name="Li K."/>
            <person name="Li Z."/>
            <person name="Liang H."/>
            <person name="Lovelace S."/>
            <person name="Lu Z."/>
            <person name="Mansfield J.H."/>
            <person name="McCulloch K.J."/>
            <person name="Mathew T."/>
            <person name="Morton B."/>
            <person name="Muzny D.M."/>
            <person name="Neunemann D."/>
            <person name="Ongeri F."/>
            <person name="Pauchet Y."/>
            <person name="Pu L.L."/>
            <person name="Pyrousis I."/>
            <person name="Rao X.J."/>
            <person name="Redding A."/>
            <person name="Roesel C."/>
            <person name="Sanchez-Gracia A."/>
            <person name="Schaack S."/>
            <person name="Shukla A."/>
            <person name="Tetreau G."/>
            <person name="Wang Y."/>
            <person name="Xiong G.H."/>
            <person name="Traut W."/>
            <person name="Walsh T.K."/>
            <person name="Worley K.C."/>
            <person name="Wu D."/>
            <person name="Wu W."/>
            <person name="Wu Y.Q."/>
            <person name="Zhang X."/>
            <person name="Zou Z."/>
            <person name="Zucker H."/>
            <person name="Briscoe A.D."/>
            <person name="Burmester T."/>
            <person name="Clem R.J."/>
            <person name="Feyereisen R."/>
            <person name="Grimmelikhuijzen C.J.P."/>
            <person name="Hamodrakas S.J."/>
            <person name="Hansson B.S."/>
            <person name="Huguet E."/>
            <person name="Jermiin L.S."/>
            <person name="Lan Q."/>
            <person name="Lehman H.K."/>
            <person name="Lorenzen M."/>
            <person name="Merzendorfer H."/>
            <person name="Michalopoulos I."/>
            <person name="Morton D.B."/>
            <person name="Muthukrishnan S."/>
            <person name="Oakeshott J.G."/>
            <person name="Palmer W."/>
            <person name="Park Y."/>
            <person name="Passarelli A.L."/>
            <person name="Rozas J."/>
            <person name="Schwartz L.M."/>
            <person name="Smith W."/>
            <person name="Southgate A."/>
            <person name="Vilcinskas A."/>
            <person name="Vogt R."/>
            <person name="Wang P."/>
            <person name="Werren J."/>
            <person name="Yu X.Q."/>
            <person name="Zhou J.J."/>
            <person name="Brown S.J."/>
            <person name="Scherer S.E."/>
            <person name="Richards S."/>
            <person name="Blissard G.W."/>
        </authorList>
    </citation>
    <scope>NUCLEOTIDE SEQUENCE</scope>
</reference>
<sequence length="110" mass="12529">MESGVQMERRLARNGNPSPVDTFMSAGLEPNIHMLIQERDNSRRPVCRMLYRVYGGCSRDGFTYPTTKEAIEIKIFLDYALLDTLIMSPCYISKVKKGAKLTCDAKNYNN</sequence>
<evidence type="ECO:0000313" key="2">
    <source>
        <dbReference type="EMBL" id="KAG6461968.1"/>
    </source>
</evidence>
<reference evidence="2" key="2">
    <citation type="submission" date="2020-12" db="EMBL/GenBank/DDBJ databases">
        <authorList>
            <person name="Kanost M."/>
        </authorList>
    </citation>
    <scope>NUCLEOTIDE SEQUENCE</scope>
</reference>
<dbReference type="EMBL" id="JH668795">
    <property type="protein sequence ID" value="KAG6461968.1"/>
    <property type="molecule type" value="Genomic_DNA"/>
</dbReference>